<dbReference type="Pfam" id="PF20482">
    <property type="entry name" value="DUF6722"/>
    <property type="match status" value="1"/>
</dbReference>
<evidence type="ECO:0000256" key="1">
    <source>
        <dbReference type="SAM" id="Phobius"/>
    </source>
</evidence>
<proteinExistence type="predicted"/>
<protein>
    <submittedName>
        <fullName evidence="2">Uncharacterized protein</fullName>
    </submittedName>
</protein>
<keyword evidence="1" id="KW-1133">Transmembrane helix</keyword>
<dbReference type="EMBL" id="VZAH01000010">
    <property type="protein sequence ID" value="MQP13073.1"/>
    <property type="molecule type" value="Genomic_DNA"/>
</dbReference>
<dbReference type="RefSeq" id="WP_153092324.1">
    <property type="nucleotide sequence ID" value="NZ_VZAH01000010.1"/>
</dbReference>
<evidence type="ECO:0000313" key="2">
    <source>
        <dbReference type="EMBL" id="MQP13073.1"/>
    </source>
</evidence>
<dbReference type="Proteomes" id="UP000477980">
    <property type="component" value="Unassembled WGS sequence"/>
</dbReference>
<accession>A0A6G1VK02</accession>
<keyword evidence="1" id="KW-0472">Membrane</keyword>
<keyword evidence="1" id="KW-0812">Transmembrane</keyword>
<feature type="transmembrane region" description="Helical" evidence="1">
    <location>
        <begin position="35"/>
        <end position="55"/>
    </location>
</feature>
<dbReference type="AlphaFoldDB" id="A0A6G1VK02"/>
<dbReference type="InterPro" id="IPR046568">
    <property type="entry name" value="DUF6722"/>
</dbReference>
<reference evidence="2 3" key="1">
    <citation type="submission" date="2019-09" db="EMBL/GenBank/DDBJ databases">
        <title>Distinct polysaccharide growth profiles of human intestinal Prevotella copri isolates.</title>
        <authorList>
            <person name="Fehlner-Peach H."/>
            <person name="Magnabosco C."/>
            <person name="Raghavan V."/>
            <person name="Scher J.U."/>
            <person name="Tett A."/>
            <person name="Cox L.M."/>
            <person name="Gottsegen C."/>
            <person name="Watters A."/>
            <person name="Wiltshire- Gordon J.D."/>
            <person name="Segata N."/>
            <person name="Bonneau R."/>
            <person name="Littman D.R."/>
        </authorList>
    </citation>
    <scope>NUCLEOTIDE SEQUENCE [LARGE SCALE GENOMIC DNA]</scope>
    <source>
        <strain evidence="3">iAA917</strain>
    </source>
</reference>
<comment type="caution">
    <text evidence="2">The sequence shown here is derived from an EMBL/GenBank/DDBJ whole genome shotgun (WGS) entry which is preliminary data.</text>
</comment>
<name>A0A6G1VK02_9BACT</name>
<sequence length="80" mass="9644">MWEKISDYCLDVSKYLITAAFITTFVGDIGEELHWLIYLISFILAVGLFWVALYFDKKGKKEKEERRKKYTKFNNKNRRI</sequence>
<evidence type="ECO:0000313" key="3">
    <source>
        <dbReference type="Proteomes" id="UP000477980"/>
    </source>
</evidence>
<feature type="transmembrane region" description="Helical" evidence="1">
    <location>
        <begin position="12"/>
        <end position="29"/>
    </location>
</feature>
<dbReference type="OrthoDB" id="9924389at2"/>
<gene>
    <name evidence="2" type="ORF">F7D25_01305</name>
</gene>
<organism evidence="2 3">
    <name type="scientific">Segatella copri</name>
    <dbReference type="NCBI Taxonomy" id="165179"/>
    <lineage>
        <taxon>Bacteria</taxon>
        <taxon>Pseudomonadati</taxon>
        <taxon>Bacteroidota</taxon>
        <taxon>Bacteroidia</taxon>
        <taxon>Bacteroidales</taxon>
        <taxon>Prevotellaceae</taxon>
        <taxon>Segatella</taxon>
    </lineage>
</organism>